<evidence type="ECO:0000256" key="5">
    <source>
        <dbReference type="ARBA" id="ARBA00022448"/>
    </source>
</evidence>
<evidence type="ECO:0000256" key="10">
    <source>
        <dbReference type="ARBA" id="ARBA00023132"/>
    </source>
</evidence>
<keyword evidence="10" id="KW-0906">Nuclear pore complex</keyword>
<keyword evidence="6" id="KW-0068">Autocatalytic cleavage</keyword>
<dbReference type="Pfam" id="PF21240">
    <property type="entry name" value="Nup98_GLEBS"/>
    <property type="match status" value="1"/>
</dbReference>
<dbReference type="GO" id="GO:0034398">
    <property type="term" value="P:telomere tethering at nuclear periphery"/>
    <property type="evidence" value="ECO:0007669"/>
    <property type="project" value="TreeGrafter"/>
</dbReference>
<dbReference type="Proteomes" id="UP000192578">
    <property type="component" value="Unassembled WGS sequence"/>
</dbReference>
<evidence type="ECO:0000259" key="13">
    <source>
        <dbReference type="PROSITE" id="PS51434"/>
    </source>
</evidence>
<dbReference type="InterPro" id="IPR036903">
    <property type="entry name" value="Nup98_auto-Pept-S59_dom_sf"/>
</dbReference>
<protein>
    <recommendedName>
        <fullName evidence="4">Nuclear pore complex protein Nup98-Nup96</fullName>
    </recommendedName>
</protein>
<feature type="compositionally biased region" description="Basic and acidic residues" evidence="12">
    <location>
        <begin position="1098"/>
        <end position="1108"/>
    </location>
</feature>
<feature type="domain" description="Peptidase S59" evidence="13">
    <location>
        <begin position="816"/>
        <end position="956"/>
    </location>
</feature>
<dbReference type="GO" id="GO:0003723">
    <property type="term" value="F:RNA binding"/>
    <property type="evidence" value="ECO:0007669"/>
    <property type="project" value="TreeGrafter"/>
</dbReference>
<dbReference type="Pfam" id="PF13634">
    <property type="entry name" value="Nucleoporin_FG"/>
    <property type="match status" value="4"/>
</dbReference>
<feature type="compositionally biased region" description="Polar residues" evidence="12">
    <location>
        <begin position="716"/>
        <end position="731"/>
    </location>
</feature>
<dbReference type="OrthoDB" id="3797628at2759"/>
<dbReference type="SUPFAM" id="SSF82215">
    <property type="entry name" value="C-terminal autoproteolytic domain of nucleoporin nup98"/>
    <property type="match status" value="1"/>
</dbReference>
<keyword evidence="9" id="KW-0811">Translocation</keyword>
<dbReference type="GO" id="GO:0006405">
    <property type="term" value="P:RNA export from nucleus"/>
    <property type="evidence" value="ECO:0007669"/>
    <property type="project" value="TreeGrafter"/>
</dbReference>
<sequence length="1736" mass="184138">MFGQQTNLFGTPTSQPSAFGAFGTTTNTFGASTTGGLFGQTQPAQQQQPAFGGTSAFGSTAFGQPQQPAQQQSNPFATTATTGFGAPANPFGGGQQTTQPAQSSGLFGNAGLFGAPAQQQQQPVQTAFGQPQQQTSTGLFGSTSTGGLFGQPKTGFGTGTTFGAQPTATSNLFGTQSSSQPAGGLFGSSTSSTMATPGGGGLFGQQSTSNLFGGMSQQQQSPSGTTVKFSPVIGTDGVIKNGLQASVQTKNYCICTMKEYNELKSQEELRLEDYQAGRKFGTQTSASSTGGGLFGASSQPTATAGTGLFGATSTGFNATSAFGQNMAAKPTGFGTTSAGLFGQPAQPAATGGFFGQPQPATAAPSAFGGGGLFGSSQPATTSAPSIFGGFGGLGASSSTTNAGSAFGTSTTGFGTTAPAFGGFGQPAATQPSTGLFGQSAAAPATTAFGGFGTGGGLFGAKPAATTAPFGAFGTTAQPAATTGFGAFPSLTTPQPAANTGGLFSAGNKPTFGAATTTFGGFGTSTGFGGFGSTAAAQPSSIFGQPAATSTGLFGTQTQQPSTTSSIFGTTAQQTPQQAASSQASSGGNIHAQVVEMLRHGVSDTEVLSNMYAQLPGKDVERKPAPLSGATINAFITNAKKNYAPAAGSSRKDERTYNYYVAPSHKVDSSTLGGVASWRPAAAKRDEKFKLDRALIEKLESEINKSIRSDTPRPVGRTTQIRSSVYASSTHSEGGARGLRGALSAANGLTPPVNVRRAFDLAQDDSLVTEAGTTRDGERSEDDGSGDERSLASDDEDEENVRGGVRGTRRDVFSLNRPDYYTIPDKSELELDEKGQCVVKDFFVGRYQCGGVRFLGSTNVAGLNLDALISIASSEVAVYPDERRKPPVGRGLNKAAMITFENVRPTYDDDSVLTREQILASGFEEILRARIETQMEDAEFVEYNADTCQLTFMVKHFSRYKLTLTREETVVPRGASINQPISQSVNQPIKPINQSVKQSIAQSISQSINVRGASAGTNLEDAGNRAGNRADDSKGKEDSFKENRSPPMLRGKRPRCDEEDNQVESPSKNSRMTSSVADSFAGVTEYFDRLPLSPPSPEEEFRPRPDYTDQHFPGNGTNDSQDVVNYFERCLPAEESRAVRKRRVVVEYGASVKPVSGAVTFAGEPAAAAGVMAFLATPEGQFLAPFRLAGDVALSEDSRRYLEEMLQMYLLHCEFTTDESGQSQIIPPASTHATAFIKDFCRFTDRLPDLSTPFVHERILWSLFETLYGEADVAELRLCQKLETWLKDTLAALQPAYHSLEDIPATQAMKAIFEAVLGCRNQDAVDIALHFGLYDQAATILALWDEDERQPGLRATVQDAVGDYLDEVMQTVQDGTEESRKYWIKALMILSEVAYLNKCAHMDIFSVCQGLDWLQCLAACALHFPQAGGISGLWDILRKYEDHAAANPHCALPGQASASSSNPPSFLYSMMTHYCRHSRPNMTSSLDCDLLRETAFDVRVRWFVMRLFSLTGDGFQSATQLTVTADFAKALHAVGYPHVAVIALLHLPASGARHHQIRAILMSLVRTAQENPNVYDSIMEFLRNDLHVAAADIESIKATLALRRGDKLTAFTHFYHAGSEEPCVELMRTFILPLMASSTATAFSDILERLAFVRFDSAGRLPKLGAFFELLRVLEEWMKTEETLSEETQAMVEECLDVVADGKLFPSADSAVAAKDTPLDGFVRQKLRHARAVCSTC</sequence>
<proteinExistence type="inferred from homology"/>
<feature type="region of interest" description="Disordered" evidence="12">
    <location>
        <begin position="546"/>
        <end position="584"/>
    </location>
</feature>
<feature type="compositionally biased region" description="Low complexity" evidence="12">
    <location>
        <begin position="64"/>
        <end position="90"/>
    </location>
</feature>
<dbReference type="PANTHER" id="PTHR23198:SF6">
    <property type="entry name" value="NUCLEAR PORE COMPLEX PROTEIN NUP98-NUP96"/>
    <property type="match status" value="1"/>
</dbReference>
<dbReference type="InterPro" id="IPR025574">
    <property type="entry name" value="Nucleoporin_FG_rpt"/>
</dbReference>
<feature type="region of interest" description="Disordered" evidence="12">
    <location>
        <begin position="1014"/>
        <end position="1118"/>
    </location>
</feature>
<feature type="compositionally biased region" description="Polar residues" evidence="12">
    <location>
        <begin position="1062"/>
        <end position="1076"/>
    </location>
</feature>
<feature type="region of interest" description="Disordered" evidence="12">
    <location>
        <begin position="765"/>
        <end position="804"/>
    </location>
</feature>
<evidence type="ECO:0000256" key="8">
    <source>
        <dbReference type="ARBA" id="ARBA00022927"/>
    </source>
</evidence>
<dbReference type="GO" id="GO:0008139">
    <property type="term" value="F:nuclear localization sequence binding"/>
    <property type="evidence" value="ECO:0007669"/>
    <property type="project" value="TreeGrafter"/>
</dbReference>
<dbReference type="GO" id="GO:0044614">
    <property type="term" value="C:nuclear pore cytoplasmic filaments"/>
    <property type="evidence" value="ECO:0007669"/>
    <property type="project" value="TreeGrafter"/>
</dbReference>
<dbReference type="InterPro" id="IPR007230">
    <property type="entry name" value="Nup98_auto-Pept-S59_dom"/>
</dbReference>
<dbReference type="InterPro" id="IPR021967">
    <property type="entry name" value="Nup98_C"/>
</dbReference>
<dbReference type="GO" id="GO:0051028">
    <property type="term" value="P:mRNA transport"/>
    <property type="evidence" value="ECO:0007669"/>
    <property type="project" value="UniProtKB-KW"/>
</dbReference>
<dbReference type="Pfam" id="PF12110">
    <property type="entry name" value="Nup96"/>
    <property type="match status" value="1"/>
</dbReference>
<keyword evidence="15" id="KW-1185">Reference proteome</keyword>
<evidence type="ECO:0000313" key="14">
    <source>
        <dbReference type="EMBL" id="OQV19111.1"/>
    </source>
</evidence>
<dbReference type="Gene3D" id="3.30.1610.10">
    <property type="entry name" value="Peptidase S59, nucleoporin"/>
    <property type="match status" value="1"/>
</dbReference>
<evidence type="ECO:0000256" key="11">
    <source>
        <dbReference type="ARBA" id="ARBA00023242"/>
    </source>
</evidence>
<dbReference type="FunFam" id="1.10.10.2360:FF:000001">
    <property type="entry name" value="Nuclear pore complex protein Nup98-Nup96"/>
    <property type="match status" value="1"/>
</dbReference>
<evidence type="ECO:0000256" key="6">
    <source>
        <dbReference type="ARBA" id="ARBA00022813"/>
    </source>
</evidence>
<name>A0A1W0WV83_HYPEX</name>
<dbReference type="GO" id="GO:0017056">
    <property type="term" value="F:structural constituent of nuclear pore"/>
    <property type="evidence" value="ECO:0007669"/>
    <property type="project" value="InterPro"/>
</dbReference>
<dbReference type="GO" id="GO:0031965">
    <property type="term" value="C:nuclear membrane"/>
    <property type="evidence" value="ECO:0007669"/>
    <property type="project" value="UniProtKB-SubCell"/>
</dbReference>
<evidence type="ECO:0000256" key="4">
    <source>
        <dbReference type="ARBA" id="ARBA00013472"/>
    </source>
</evidence>
<feature type="region of interest" description="Disordered" evidence="12">
    <location>
        <begin position="63"/>
        <end position="204"/>
    </location>
</feature>
<keyword evidence="5" id="KW-0813">Transport</keyword>
<keyword evidence="7" id="KW-0509">mRNA transport</keyword>
<accession>A0A1W0WV83</accession>
<comment type="similarity">
    <text evidence="3">Belongs to the nucleoporin GLFG family.</text>
</comment>
<keyword evidence="8" id="KW-0653">Protein transport</keyword>
<keyword evidence="11" id="KW-0539">Nucleus</keyword>
<feature type="compositionally biased region" description="Basic and acidic residues" evidence="12">
    <location>
        <begin position="1027"/>
        <end position="1043"/>
    </location>
</feature>
<dbReference type="EMBL" id="MTYJ01000042">
    <property type="protein sequence ID" value="OQV19111.1"/>
    <property type="molecule type" value="Genomic_DNA"/>
</dbReference>
<feature type="compositionally biased region" description="Polar residues" evidence="12">
    <location>
        <begin position="97"/>
        <end position="106"/>
    </location>
</feature>
<dbReference type="Gene3D" id="1.10.10.2360">
    <property type="match status" value="1"/>
</dbReference>
<evidence type="ECO:0000256" key="12">
    <source>
        <dbReference type="SAM" id="MobiDB-lite"/>
    </source>
</evidence>
<evidence type="ECO:0000256" key="3">
    <source>
        <dbReference type="ARBA" id="ARBA00008926"/>
    </source>
</evidence>
<dbReference type="InterPro" id="IPR037665">
    <property type="entry name" value="Nucleoporin_S59-like"/>
</dbReference>
<dbReference type="Pfam" id="PF04096">
    <property type="entry name" value="Nucleoporin2"/>
    <property type="match status" value="1"/>
</dbReference>
<evidence type="ECO:0000256" key="9">
    <source>
        <dbReference type="ARBA" id="ARBA00023010"/>
    </source>
</evidence>
<dbReference type="PROSITE" id="PS51434">
    <property type="entry name" value="NUP_C"/>
    <property type="match status" value="1"/>
</dbReference>
<dbReference type="GO" id="GO:0000973">
    <property type="term" value="P:post-transcriptional tethering of RNA polymerase II gene DNA at nuclear periphery"/>
    <property type="evidence" value="ECO:0007669"/>
    <property type="project" value="TreeGrafter"/>
</dbReference>
<evidence type="ECO:0000256" key="1">
    <source>
        <dbReference type="ARBA" id="ARBA00004567"/>
    </source>
</evidence>
<evidence type="ECO:0000256" key="7">
    <source>
        <dbReference type="ARBA" id="ARBA00022816"/>
    </source>
</evidence>
<reference evidence="15" key="1">
    <citation type="submission" date="2017-01" db="EMBL/GenBank/DDBJ databases">
        <title>Comparative genomics of anhydrobiosis in the tardigrade Hypsibius dujardini.</title>
        <authorList>
            <person name="Yoshida Y."/>
            <person name="Koutsovoulos G."/>
            <person name="Laetsch D."/>
            <person name="Stevens L."/>
            <person name="Kumar S."/>
            <person name="Horikawa D."/>
            <person name="Ishino K."/>
            <person name="Komine S."/>
            <person name="Tomita M."/>
            <person name="Blaxter M."/>
            <person name="Arakawa K."/>
        </authorList>
    </citation>
    <scope>NUCLEOTIDE SEQUENCE [LARGE SCALE GENOMIC DNA]</scope>
    <source>
        <strain evidence="15">Z151</strain>
    </source>
</reference>
<comment type="caution">
    <text evidence="14">The sequence shown here is derived from an EMBL/GenBank/DDBJ whole genome shotgun (WGS) entry which is preliminary data.</text>
</comment>
<feature type="compositionally biased region" description="Polar residues" evidence="12">
    <location>
        <begin position="170"/>
        <end position="195"/>
    </location>
</feature>
<dbReference type="GO" id="GO:0006606">
    <property type="term" value="P:protein import into nucleus"/>
    <property type="evidence" value="ECO:0007669"/>
    <property type="project" value="TreeGrafter"/>
</dbReference>
<feature type="compositionally biased region" description="Low complexity" evidence="12">
    <location>
        <begin position="555"/>
        <end position="584"/>
    </location>
</feature>
<dbReference type="PANTHER" id="PTHR23198">
    <property type="entry name" value="NUCLEOPORIN"/>
    <property type="match status" value="1"/>
</dbReference>
<organism evidence="14 15">
    <name type="scientific">Hypsibius exemplaris</name>
    <name type="common">Freshwater tardigrade</name>
    <dbReference type="NCBI Taxonomy" id="2072580"/>
    <lineage>
        <taxon>Eukaryota</taxon>
        <taxon>Metazoa</taxon>
        <taxon>Ecdysozoa</taxon>
        <taxon>Tardigrada</taxon>
        <taxon>Eutardigrada</taxon>
        <taxon>Parachela</taxon>
        <taxon>Hypsibioidea</taxon>
        <taxon>Hypsibiidae</taxon>
        <taxon>Hypsibius</taxon>
    </lineage>
</organism>
<evidence type="ECO:0000313" key="15">
    <source>
        <dbReference type="Proteomes" id="UP000192578"/>
    </source>
</evidence>
<evidence type="ECO:0000256" key="2">
    <source>
        <dbReference type="ARBA" id="ARBA00004620"/>
    </source>
</evidence>
<feature type="region of interest" description="Disordered" evidence="12">
    <location>
        <begin position="706"/>
        <end position="737"/>
    </location>
</feature>
<comment type="subcellular location">
    <subcellularLocation>
        <location evidence="2">Nucleus membrane</location>
        <topology evidence="2">Peripheral membrane protein</topology>
        <orientation evidence="2">Nucleoplasmic side</orientation>
    </subcellularLocation>
    <subcellularLocation>
        <location evidence="1">Nucleus</location>
        <location evidence="1">Nuclear pore complex</location>
    </subcellularLocation>
</comment>
<gene>
    <name evidence="14" type="ORF">BV898_06751</name>
</gene>
<feature type="compositionally biased region" description="Low complexity" evidence="12">
    <location>
        <begin position="113"/>
        <end position="169"/>
    </location>
</feature>